<dbReference type="RefSeq" id="WP_126990162.1">
    <property type="nucleotide sequence ID" value="NZ_JTFC01000026.1"/>
</dbReference>
<proteinExistence type="inferred from homology"/>
<dbReference type="Proteomes" id="UP000288623">
    <property type="component" value="Unassembled WGS sequence"/>
</dbReference>
<dbReference type="InterPro" id="IPR004474">
    <property type="entry name" value="LytR_CpsA_psr"/>
</dbReference>
<sequence length="351" mass="39411">MEEKQPEKQPKKKRRVLRWLIFTLVGIFIFAAFTVGGYAYYLYEKGEKAVAESYDAGRDVKSSLREEEVEPLEDNLSILIVGIDDSTERAQGSNHARSDALMLATLNNADKTIDLVSIPRDSYTFIPSVNYATKINHAHAFGGIDSTIETVQNLLNVPVDYYVEVNFNAFIDVVNALDGIEVDVPYDLHELDENDKRTVNLKKGTQVVDGREALALARTRHQDSDIERGKRQQMILEAITDKAMSTSSLTKYSSLITALGDNMTTNMSFDTMKSLFVYMQSGSPSIKSLSLEGDDDMSTGVYYYKLRQDNVLSVRQTLQKQLALPEDKEITLENSYLVDHVTKKDSASSNK</sequence>
<name>A0A433RVE6_9BACL</name>
<feature type="transmembrane region" description="Helical" evidence="2">
    <location>
        <begin position="20"/>
        <end position="43"/>
    </location>
</feature>
<comment type="similarity">
    <text evidence="1">Belongs to the LytR/CpsA/Psr (LCP) family.</text>
</comment>
<dbReference type="PANTHER" id="PTHR33392">
    <property type="entry name" value="POLYISOPRENYL-TEICHOIC ACID--PEPTIDOGLYCAN TEICHOIC ACID TRANSFERASE TAGU"/>
    <property type="match status" value="1"/>
</dbReference>
<dbReference type="AlphaFoldDB" id="A0A433RVE6"/>
<evidence type="ECO:0000256" key="1">
    <source>
        <dbReference type="ARBA" id="ARBA00006068"/>
    </source>
</evidence>
<feature type="domain" description="Cell envelope-related transcriptional attenuator" evidence="3">
    <location>
        <begin position="97"/>
        <end position="243"/>
    </location>
</feature>
<evidence type="ECO:0000259" key="3">
    <source>
        <dbReference type="Pfam" id="PF03816"/>
    </source>
</evidence>
<organism evidence="4 5">
    <name type="scientific">Candidatus Kurthia intestinigallinarum</name>
    <dbReference type="NCBI Taxonomy" id="1562256"/>
    <lineage>
        <taxon>Bacteria</taxon>
        <taxon>Bacillati</taxon>
        <taxon>Bacillota</taxon>
        <taxon>Bacilli</taxon>
        <taxon>Bacillales</taxon>
        <taxon>Caryophanaceae</taxon>
        <taxon>Kurthia</taxon>
    </lineage>
</organism>
<dbReference type="Gene3D" id="3.40.630.190">
    <property type="entry name" value="LCP protein"/>
    <property type="match status" value="1"/>
</dbReference>
<keyword evidence="2" id="KW-0472">Membrane</keyword>
<dbReference type="InterPro" id="IPR050922">
    <property type="entry name" value="LytR/CpsA/Psr_CW_biosynth"/>
</dbReference>
<evidence type="ECO:0000313" key="5">
    <source>
        <dbReference type="Proteomes" id="UP000288623"/>
    </source>
</evidence>
<keyword evidence="5" id="KW-1185">Reference proteome</keyword>
<reference evidence="4 5" key="1">
    <citation type="submission" date="2014-11" db="EMBL/GenBank/DDBJ databases">
        <title>Genome sequence and analysis of novel Kurthia sp.</title>
        <authorList>
            <person name="Lawson J.N."/>
            <person name="Gonzalez J.E."/>
            <person name="Rinauldi L."/>
            <person name="Xuan Z."/>
            <person name="Firman A."/>
            <person name="Shaddox L."/>
            <person name="Trudeau A."/>
            <person name="Shah S."/>
            <person name="Reiman D."/>
        </authorList>
    </citation>
    <scope>NUCLEOTIDE SEQUENCE [LARGE SCALE GENOMIC DNA]</scope>
    <source>
        <strain evidence="4 5">3B1D</strain>
    </source>
</reference>
<dbReference type="EMBL" id="JTFC01000026">
    <property type="protein sequence ID" value="RUS57262.1"/>
    <property type="molecule type" value="Genomic_DNA"/>
</dbReference>
<gene>
    <name evidence="4" type="ORF">QI30_06685</name>
</gene>
<dbReference type="OrthoDB" id="27330at2"/>
<dbReference type="PANTHER" id="PTHR33392:SF3">
    <property type="entry name" value="POLYISOPRENYL-TEICHOIC ACID--PEPTIDOGLYCAN TEICHOIC ACID TRANSFERASE TAGT"/>
    <property type="match status" value="1"/>
</dbReference>
<dbReference type="NCBIfam" id="TIGR00350">
    <property type="entry name" value="lytR_cpsA_psr"/>
    <property type="match status" value="1"/>
</dbReference>
<evidence type="ECO:0000256" key="2">
    <source>
        <dbReference type="SAM" id="Phobius"/>
    </source>
</evidence>
<accession>A0A433RVE6</accession>
<comment type="caution">
    <text evidence="4">The sequence shown here is derived from an EMBL/GenBank/DDBJ whole genome shotgun (WGS) entry which is preliminary data.</text>
</comment>
<dbReference type="Pfam" id="PF03816">
    <property type="entry name" value="LytR_cpsA_psr"/>
    <property type="match status" value="1"/>
</dbReference>
<protein>
    <submittedName>
        <fullName evidence="4">Transcriptional regulator</fullName>
    </submittedName>
</protein>
<evidence type="ECO:0000313" key="4">
    <source>
        <dbReference type="EMBL" id="RUS57262.1"/>
    </source>
</evidence>
<keyword evidence="2" id="KW-0812">Transmembrane</keyword>
<keyword evidence="2" id="KW-1133">Transmembrane helix</keyword>